<dbReference type="Gene3D" id="3.10.450.10">
    <property type="match status" value="1"/>
</dbReference>
<evidence type="ECO:0000256" key="1">
    <source>
        <dbReference type="ARBA" id="ARBA00009403"/>
    </source>
</evidence>
<dbReference type="GO" id="GO:0005764">
    <property type="term" value="C:lysosome"/>
    <property type="evidence" value="ECO:0007669"/>
    <property type="project" value="TreeGrafter"/>
</dbReference>
<dbReference type="SMART" id="SM00043">
    <property type="entry name" value="CY"/>
    <property type="match status" value="1"/>
</dbReference>
<dbReference type="GO" id="GO:1903979">
    <property type="term" value="P:negative regulation of microglial cell activation"/>
    <property type="evidence" value="ECO:0007669"/>
    <property type="project" value="TreeGrafter"/>
</dbReference>
<evidence type="ECO:0000256" key="2">
    <source>
        <dbReference type="ARBA" id="ARBA00023157"/>
    </source>
</evidence>
<dbReference type="FunFam" id="3.10.450.10:FF:000004">
    <property type="entry name" value="Cystatin C"/>
    <property type="match status" value="1"/>
</dbReference>
<dbReference type="GeneTree" id="ENSGT00940000160277"/>
<dbReference type="GO" id="GO:0005783">
    <property type="term" value="C:endoplasmic reticulum"/>
    <property type="evidence" value="ECO:0007669"/>
    <property type="project" value="TreeGrafter"/>
</dbReference>
<dbReference type="CDD" id="cd00042">
    <property type="entry name" value="CY"/>
    <property type="match status" value="1"/>
</dbReference>
<dbReference type="Pfam" id="PF00031">
    <property type="entry name" value="Cystatin"/>
    <property type="match status" value="1"/>
</dbReference>
<dbReference type="InterPro" id="IPR046350">
    <property type="entry name" value="Cystatin_sf"/>
</dbReference>
<dbReference type="PANTHER" id="PTHR47141">
    <property type="entry name" value="CYSTATIN-F"/>
    <property type="match status" value="1"/>
</dbReference>
<evidence type="ECO:0000259" key="3">
    <source>
        <dbReference type="SMART" id="SM00043"/>
    </source>
</evidence>
<reference evidence="4" key="1">
    <citation type="submission" date="2025-08" db="UniProtKB">
        <authorList>
            <consortium name="Ensembl"/>
        </authorList>
    </citation>
    <scope>IDENTIFICATION</scope>
</reference>
<evidence type="ECO:0000313" key="5">
    <source>
        <dbReference type="Proteomes" id="UP000261380"/>
    </source>
</evidence>
<dbReference type="Ensembl" id="ENSXCOT00000005262.1">
    <property type="protein sequence ID" value="ENSXCOP00000005201.1"/>
    <property type="gene ID" value="ENSXCOG00000003983.1"/>
</dbReference>
<dbReference type="GO" id="GO:0005615">
    <property type="term" value="C:extracellular space"/>
    <property type="evidence" value="ECO:0007669"/>
    <property type="project" value="TreeGrafter"/>
</dbReference>
<dbReference type="GO" id="GO:0005770">
    <property type="term" value="C:late endosome"/>
    <property type="evidence" value="ECO:0007669"/>
    <property type="project" value="TreeGrafter"/>
</dbReference>
<dbReference type="STRING" id="32473.ENSXCOP00000005201"/>
<dbReference type="InterPro" id="IPR042886">
    <property type="entry name" value="Cystatin-F"/>
</dbReference>
<organism evidence="4 5">
    <name type="scientific">Xiphophorus couchianus</name>
    <name type="common">Monterrey platyfish</name>
    <dbReference type="NCBI Taxonomy" id="32473"/>
    <lineage>
        <taxon>Eukaryota</taxon>
        <taxon>Metazoa</taxon>
        <taxon>Chordata</taxon>
        <taxon>Craniata</taxon>
        <taxon>Vertebrata</taxon>
        <taxon>Euteleostomi</taxon>
        <taxon>Actinopterygii</taxon>
        <taxon>Neopterygii</taxon>
        <taxon>Teleostei</taxon>
        <taxon>Neoteleostei</taxon>
        <taxon>Acanthomorphata</taxon>
        <taxon>Ovalentaria</taxon>
        <taxon>Atherinomorphae</taxon>
        <taxon>Cyprinodontiformes</taxon>
        <taxon>Poeciliidae</taxon>
        <taxon>Poeciliinae</taxon>
        <taxon>Xiphophorus</taxon>
    </lineage>
</organism>
<dbReference type="InterPro" id="IPR000010">
    <property type="entry name" value="Cystatin_dom"/>
</dbReference>
<dbReference type="PANTHER" id="PTHR47141:SF1">
    <property type="entry name" value="CYSTATIN-F"/>
    <property type="match status" value="1"/>
</dbReference>
<dbReference type="GO" id="GO:0005794">
    <property type="term" value="C:Golgi apparatus"/>
    <property type="evidence" value="ECO:0007669"/>
    <property type="project" value="TreeGrafter"/>
</dbReference>
<dbReference type="GO" id="GO:0006955">
    <property type="term" value="P:immune response"/>
    <property type="evidence" value="ECO:0007669"/>
    <property type="project" value="InterPro"/>
</dbReference>
<dbReference type="AlphaFoldDB" id="A0A3B5L5U3"/>
<keyword evidence="2" id="KW-1015">Disulfide bond</keyword>
<dbReference type="GO" id="GO:0031643">
    <property type="term" value="P:positive regulation of myelination"/>
    <property type="evidence" value="ECO:0007669"/>
    <property type="project" value="TreeGrafter"/>
</dbReference>
<accession>A0A3B5L5U3</accession>
<reference evidence="4" key="2">
    <citation type="submission" date="2025-09" db="UniProtKB">
        <authorList>
            <consortium name="Ensembl"/>
        </authorList>
    </citation>
    <scope>IDENTIFICATION</scope>
</reference>
<comment type="similarity">
    <text evidence="1">Belongs to the cystatin family.</text>
</comment>
<dbReference type="GO" id="GO:0004869">
    <property type="term" value="F:cysteine-type endopeptidase inhibitor activity"/>
    <property type="evidence" value="ECO:0007669"/>
    <property type="project" value="InterPro"/>
</dbReference>
<evidence type="ECO:0000313" key="4">
    <source>
        <dbReference type="Ensembl" id="ENSXCOP00000005201.1"/>
    </source>
</evidence>
<protein>
    <recommendedName>
        <fullName evidence="3">Cystatin domain-containing protein</fullName>
    </recommendedName>
</protein>
<dbReference type="Proteomes" id="UP000261380">
    <property type="component" value="Unplaced"/>
</dbReference>
<dbReference type="SUPFAM" id="SSF54403">
    <property type="entry name" value="Cystatin/monellin"/>
    <property type="match status" value="1"/>
</dbReference>
<name>A0A3B5L5U3_9TELE</name>
<keyword evidence="5" id="KW-1185">Reference proteome</keyword>
<feature type="domain" description="Cystatin" evidence="3">
    <location>
        <begin position="55"/>
        <end position="165"/>
    </location>
</feature>
<sequence length="176" mass="19999">MTRHWVLFGSDPGSVLCGSERHRHQEENQELQIQTGPKQTGRPAQVLLVLHHGRPMPGSPYDISRNAAAVQQAVLGATHSFNSQSNDAFLFKPSAVVRAQRQVVRGIRYIVDFQISRTVCPKRNRTSDLDRCHLQPPGRLAQTFRCHLELWLIPWKPGRETLELLCRSPQQEPVLI</sequence>
<proteinExistence type="inferred from homology"/>